<dbReference type="Gene3D" id="3.40.50.300">
    <property type="entry name" value="P-loop containing nucleotide triphosphate hydrolases"/>
    <property type="match status" value="1"/>
</dbReference>
<dbReference type="PANTHER" id="PTHR43384">
    <property type="entry name" value="SEPTUM SITE-DETERMINING PROTEIN MIND HOMOLOG, CHLOROPLASTIC-RELATED"/>
    <property type="match status" value="1"/>
</dbReference>
<dbReference type="AlphaFoldDB" id="A0A318RWK6"/>
<organism evidence="3 4">
    <name type="scientific">Williamsia limnetica</name>
    <dbReference type="NCBI Taxonomy" id="882452"/>
    <lineage>
        <taxon>Bacteria</taxon>
        <taxon>Bacillati</taxon>
        <taxon>Actinomycetota</taxon>
        <taxon>Actinomycetes</taxon>
        <taxon>Mycobacteriales</taxon>
        <taxon>Nocardiaceae</taxon>
        <taxon>Williamsia</taxon>
    </lineage>
</organism>
<dbReference type="InterPro" id="IPR050625">
    <property type="entry name" value="ParA/MinD_ATPase"/>
</dbReference>
<keyword evidence="4" id="KW-1185">Reference proteome</keyword>
<gene>
    <name evidence="3" type="ORF">DFR67_11350</name>
</gene>
<accession>A0A318RWK6</accession>
<dbReference type="EMBL" id="QJSP01000013">
    <property type="protein sequence ID" value="PYE14256.1"/>
    <property type="molecule type" value="Genomic_DNA"/>
</dbReference>
<dbReference type="PANTHER" id="PTHR43384:SF14">
    <property type="entry name" value="ESX-1 SECRETION-ASSOCIATED PROTEIN ESPI"/>
    <property type="match status" value="1"/>
</dbReference>
<feature type="compositionally biased region" description="Pro residues" evidence="1">
    <location>
        <begin position="147"/>
        <end position="168"/>
    </location>
</feature>
<dbReference type="GO" id="GO:0051782">
    <property type="term" value="P:negative regulation of cell division"/>
    <property type="evidence" value="ECO:0007669"/>
    <property type="project" value="TreeGrafter"/>
</dbReference>
<dbReference type="Pfam" id="PF13614">
    <property type="entry name" value="AAA_31"/>
    <property type="match status" value="1"/>
</dbReference>
<dbReference type="GO" id="GO:0005524">
    <property type="term" value="F:ATP binding"/>
    <property type="evidence" value="ECO:0007669"/>
    <property type="project" value="TreeGrafter"/>
</dbReference>
<reference evidence="3 4" key="1">
    <citation type="submission" date="2018-06" db="EMBL/GenBank/DDBJ databases">
        <title>Genomic Encyclopedia of Type Strains, Phase IV (KMG-IV): sequencing the most valuable type-strain genomes for metagenomic binning, comparative biology and taxonomic classification.</title>
        <authorList>
            <person name="Goeker M."/>
        </authorList>
    </citation>
    <scope>NUCLEOTIDE SEQUENCE [LARGE SCALE GENOMIC DNA]</scope>
    <source>
        <strain evidence="3 4">DSM 45521</strain>
    </source>
</reference>
<keyword evidence="3" id="KW-0282">Flagellum</keyword>
<protein>
    <submittedName>
        <fullName evidence="3">MinD-like ATPase involved in chromosome partitioning or flagellar assembly</fullName>
    </submittedName>
</protein>
<evidence type="ECO:0000259" key="2">
    <source>
        <dbReference type="Pfam" id="PF13614"/>
    </source>
</evidence>
<dbReference type="GO" id="GO:0009898">
    <property type="term" value="C:cytoplasmic side of plasma membrane"/>
    <property type="evidence" value="ECO:0007669"/>
    <property type="project" value="TreeGrafter"/>
</dbReference>
<feature type="compositionally biased region" description="Polar residues" evidence="1">
    <location>
        <begin position="503"/>
        <end position="523"/>
    </location>
</feature>
<dbReference type="GO" id="GO:0005829">
    <property type="term" value="C:cytosol"/>
    <property type="evidence" value="ECO:0007669"/>
    <property type="project" value="TreeGrafter"/>
</dbReference>
<keyword evidence="3" id="KW-0969">Cilium</keyword>
<evidence type="ECO:0000313" key="3">
    <source>
        <dbReference type="EMBL" id="PYE14256.1"/>
    </source>
</evidence>
<feature type="compositionally biased region" description="Low complexity" evidence="1">
    <location>
        <begin position="184"/>
        <end position="193"/>
    </location>
</feature>
<dbReference type="OrthoDB" id="3204399at2"/>
<dbReference type="GO" id="GO:0016887">
    <property type="term" value="F:ATP hydrolysis activity"/>
    <property type="evidence" value="ECO:0007669"/>
    <property type="project" value="TreeGrafter"/>
</dbReference>
<evidence type="ECO:0000313" key="4">
    <source>
        <dbReference type="Proteomes" id="UP000247591"/>
    </source>
</evidence>
<evidence type="ECO:0000256" key="1">
    <source>
        <dbReference type="SAM" id="MobiDB-lite"/>
    </source>
</evidence>
<feature type="region of interest" description="Disordered" evidence="1">
    <location>
        <begin position="502"/>
        <end position="523"/>
    </location>
</feature>
<dbReference type="InterPro" id="IPR027417">
    <property type="entry name" value="P-loop_NTPase"/>
</dbReference>
<dbReference type="SUPFAM" id="SSF52540">
    <property type="entry name" value="P-loop containing nucleoside triphosphate hydrolases"/>
    <property type="match status" value="1"/>
</dbReference>
<comment type="caution">
    <text evidence="3">The sequence shown here is derived from an EMBL/GenBank/DDBJ whole genome shotgun (WGS) entry which is preliminary data.</text>
</comment>
<name>A0A318RWK6_WILLI</name>
<feature type="compositionally biased region" description="Pro residues" evidence="1">
    <location>
        <begin position="78"/>
        <end position="94"/>
    </location>
</feature>
<feature type="region of interest" description="Disordered" evidence="1">
    <location>
        <begin position="1"/>
        <end position="202"/>
    </location>
</feature>
<dbReference type="InterPro" id="IPR025669">
    <property type="entry name" value="AAA_dom"/>
</dbReference>
<proteinExistence type="predicted"/>
<feature type="domain" description="AAA" evidence="2">
    <location>
        <begin position="263"/>
        <end position="406"/>
    </location>
</feature>
<sequence>MSYNNADVPAPPPWLQADADIDLSQFERPGIPARQPDPSSALPNVEADPGRHGSDDVPQGNAIERQPSTAAPQTGAQPVPPQPGPPLHAPPAYPQPLSYGNPAQSPGAPFAPTPLHTEVTPPATPPGSPAQFTSEPRHGQGFAPPAAYAPPPGPPQQGPPQPGPPQPVPGQHFPPIQAGPPQPGLQQPGYGQPSTYGNTGYGPASLDEVALLRKARRAPASGWRRTVHKLSAGTINPGESPDDLVYKHLLERVNQPVRGDYRIAVLSLKGGVGKTTTTVGLGSTFASLRGDRVIAVDANPDLGTLAQRIPQQTRSTVRDLLSDESIYRYSDVRAHTSQAPSRLEVLASERDPAVAEAFSETDYRGVMTVLQRFYNIIITDCGTGLSHSAMNGVLDMANALILVTSPAIDGARSAGATLDWLQAHGFGHLVSSAVVVLSSSRPGASSIDTDQLSAHFLTRCRAVQQIPFDDHLAEGAEVDLDLLGKPTRRALVEMAATVADDFPSTTMRRNEPFSSSSTPPHSQ</sequence>
<dbReference type="Proteomes" id="UP000247591">
    <property type="component" value="Unassembled WGS sequence"/>
</dbReference>
<keyword evidence="3" id="KW-0966">Cell projection</keyword>